<sequence length="140" mass="16120">MELTNLPVFGLIRQRMNWLNQRQEVIAQNVANADTPDYPSRDLKAFDFKNVIRQNRPKTQRVAVNLTKPTHIPGSQGQNSSPFKEIDARRPYETAPDGNQVVLEEQMIKMNETVTNHNLITQIYRKQLAMFRTVTRRGGG</sequence>
<dbReference type="PIRSF" id="PIRSF002889">
    <property type="entry name" value="Rod_FlgB"/>
    <property type="match status" value="1"/>
</dbReference>
<dbReference type="EMBL" id="UINC01020241">
    <property type="protein sequence ID" value="SVA85168.1"/>
    <property type="molecule type" value="Genomic_DNA"/>
</dbReference>
<evidence type="ECO:0000256" key="2">
    <source>
        <dbReference type="ARBA" id="ARBA00009677"/>
    </source>
</evidence>
<dbReference type="GO" id="GO:0071973">
    <property type="term" value="P:bacterial-type flagellum-dependent cell motility"/>
    <property type="evidence" value="ECO:0007669"/>
    <property type="project" value="InterPro"/>
</dbReference>
<evidence type="ECO:0000256" key="3">
    <source>
        <dbReference type="ARBA" id="ARBA00023143"/>
    </source>
</evidence>
<gene>
    <name evidence="5" type="ORF">METZ01_LOCUS138022</name>
</gene>
<accession>A0A381Z7E1</accession>
<name>A0A381Z7E1_9ZZZZ</name>
<dbReference type="GO" id="GO:0030694">
    <property type="term" value="C:bacterial-type flagellum basal body, rod"/>
    <property type="evidence" value="ECO:0007669"/>
    <property type="project" value="InterPro"/>
</dbReference>
<evidence type="ECO:0000256" key="1">
    <source>
        <dbReference type="ARBA" id="ARBA00004117"/>
    </source>
</evidence>
<feature type="domain" description="Flagellar basal body rod protein N-terminal" evidence="4">
    <location>
        <begin position="16"/>
        <end position="38"/>
    </location>
</feature>
<dbReference type="InterPro" id="IPR001444">
    <property type="entry name" value="Flag_bb_rod_N"/>
</dbReference>
<comment type="subcellular location">
    <subcellularLocation>
        <location evidence="1">Bacterial flagellum basal body</location>
    </subcellularLocation>
</comment>
<dbReference type="AlphaFoldDB" id="A0A381Z7E1"/>
<reference evidence="5" key="1">
    <citation type="submission" date="2018-05" db="EMBL/GenBank/DDBJ databases">
        <authorList>
            <person name="Lanie J.A."/>
            <person name="Ng W.-L."/>
            <person name="Kazmierczak K.M."/>
            <person name="Andrzejewski T.M."/>
            <person name="Davidsen T.M."/>
            <person name="Wayne K.J."/>
            <person name="Tettelin H."/>
            <person name="Glass J.I."/>
            <person name="Rusch D."/>
            <person name="Podicherti R."/>
            <person name="Tsui H.-C.T."/>
            <person name="Winkler M.E."/>
        </authorList>
    </citation>
    <scope>NUCLEOTIDE SEQUENCE</scope>
</reference>
<comment type="similarity">
    <text evidence="2">Belongs to the flagella basal body rod proteins family.</text>
</comment>
<keyword evidence="3" id="KW-0975">Bacterial flagellum</keyword>
<evidence type="ECO:0000259" key="4">
    <source>
        <dbReference type="Pfam" id="PF00460"/>
    </source>
</evidence>
<dbReference type="Pfam" id="PF00460">
    <property type="entry name" value="Flg_bb_rod"/>
    <property type="match status" value="1"/>
</dbReference>
<evidence type="ECO:0000313" key="5">
    <source>
        <dbReference type="EMBL" id="SVA85168.1"/>
    </source>
</evidence>
<protein>
    <recommendedName>
        <fullName evidence="4">Flagellar basal body rod protein N-terminal domain-containing protein</fullName>
    </recommendedName>
</protein>
<dbReference type="NCBIfam" id="TIGR01396">
    <property type="entry name" value="FlgB"/>
    <property type="match status" value="1"/>
</dbReference>
<proteinExistence type="inferred from homology"/>
<dbReference type="InterPro" id="IPR006300">
    <property type="entry name" value="FlgB"/>
</dbReference>
<organism evidence="5">
    <name type="scientific">marine metagenome</name>
    <dbReference type="NCBI Taxonomy" id="408172"/>
    <lineage>
        <taxon>unclassified sequences</taxon>
        <taxon>metagenomes</taxon>
        <taxon>ecological metagenomes</taxon>
    </lineage>
</organism>